<dbReference type="InParanoid" id="A0A1E7FTZ1"/>
<evidence type="ECO:0000313" key="3">
    <source>
        <dbReference type="Proteomes" id="UP000095751"/>
    </source>
</evidence>
<keyword evidence="3" id="KW-1185">Reference proteome</keyword>
<name>A0A1E7FTZ1_9STRA</name>
<gene>
    <name evidence="2" type="ORF">FRACYDRAFT_181025</name>
</gene>
<dbReference type="InterPro" id="IPR005114">
    <property type="entry name" value="Helicase_assoc"/>
</dbReference>
<feature type="domain" description="Helicase-associated" evidence="1">
    <location>
        <begin position="290"/>
        <end position="350"/>
    </location>
</feature>
<sequence length="361" mass="43430">MLRFQQLVAYKEQHQNTKVPYNYKENPKLGRWAYQQRSLYNRGELPSDRIDVLKSIGFVWVGIKGIAATHQIKWMNMFQELVAYKEQHQNTKVPFNSKENPKLGRWVSQQRCSYSRGELPSDRIDELNKIDFVWVGIKGIAAIDQIKWMNMFQELVAYKKQHQNTNVPAKCKENPKLGRWVAEQGKQYRKDKLILSRIDLLESIGFVWKVRKKSYNELWMERFQELVAYKKQHKNTYLPTHNDKEYPKLGSWVSKQRHHYKNDKLFPSRIDLLESIGFEWDTVRELTDQIKWMNMFQQLVAYKEQHQYTNVPCYFKENPKLGRWVSSQRMYYRKDKLIPERVAHLNSIHFDWDGTTTSKQR</sequence>
<feature type="domain" description="Helicase-associated" evidence="1">
    <location>
        <begin position="146"/>
        <end position="206"/>
    </location>
</feature>
<organism evidence="2 3">
    <name type="scientific">Fragilariopsis cylindrus CCMP1102</name>
    <dbReference type="NCBI Taxonomy" id="635003"/>
    <lineage>
        <taxon>Eukaryota</taxon>
        <taxon>Sar</taxon>
        <taxon>Stramenopiles</taxon>
        <taxon>Ochrophyta</taxon>
        <taxon>Bacillariophyta</taxon>
        <taxon>Bacillariophyceae</taxon>
        <taxon>Bacillariophycidae</taxon>
        <taxon>Bacillariales</taxon>
        <taxon>Bacillariaceae</taxon>
        <taxon>Fragilariopsis</taxon>
    </lineage>
</organism>
<protein>
    <recommendedName>
        <fullName evidence="1">Helicase-associated domain-containing protein</fullName>
    </recommendedName>
</protein>
<dbReference type="Gene3D" id="6.10.140.530">
    <property type="match status" value="5"/>
</dbReference>
<accession>A0A1E7FTZ1</accession>
<dbReference type="OrthoDB" id="10678241at2759"/>
<reference evidence="2 3" key="1">
    <citation type="submission" date="2016-09" db="EMBL/GenBank/DDBJ databases">
        <title>Extensive genetic diversity and differential bi-allelic expression allows diatom success in the polar Southern Ocean.</title>
        <authorList>
            <consortium name="DOE Joint Genome Institute"/>
            <person name="Mock T."/>
            <person name="Otillar R.P."/>
            <person name="Strauss J."/>
            <person name="Dupont C."/>
            <person name="Frickenhaus S."/>
            <person name="Maumus F."/>
            <person name="Mcmullan M."/>
            <person name="Sanges R."/>
            <person name="Schmutz J."/>
            <person name="Toseland A."/>
            <person name="Valas R."/>
            <person name="Veluchamy A."/>
            <person name="Ward B.J."/>
            <person name="Allen A."/>
            <person name="Barry K."/>
            <person name="Falciatore A."/>
            <person name="Ferrante M."/>
            <person name="Fortunato A.E."/>
            <person name="Gloeckner G."/>
            <person name="Gruber A."/>
            <person name="Hipkin R."/>
            <person name="Janech M."/>
            <person name="Kroth P."/>
            <person name="Leese F."/>
            <person name="Lindquist E."/>
            <person name="Lyon B.R."/>
            <person name="Martin J."/>
            <person name="Mayer C."/>
            <person name="Parker M."/>
            <person name="Quesneville H."/>
            <person name="Raymond J."/>
            <person name="Uhlig C."/>
            <person name="Valentin K.U."/>
            <person name="Worden A.Z."/>
            <person name="Armbrust E.V."/>
            <person name="Bowler C."/>
            <person name="Green B."/>
            <person name="Moulton V."/>
            <person name="Van Oosterhout C."/>
            <person name="Grigoriev I."/>
        </authorList>
    </citation>
    <scope>NUCLEOTIDE SEQUENCE [LARGE SCALE GENOMIC DNA]</scope>
    <source>
        <strain evidence="2 3">CCMP1102</strain>
    </source>
</reference>
<evidence type="ECO:0000259" key="1">
    <source>
        <dbReference type="Pfam" id="PF03457"/>
    </source>
</evidence>
<feature type="domain" description="Helicase-associated" evidence="1">
    <location>
        <begin position="3"/>
        <end position="58"/>
    </location>
</feature>
<dbReference type="PANTHER" id="PTHR33418">
    <property type="entry name" value="HELICASE-ASSOCIATED"/>
    <property type="match status" value="1"/>
</dbReference>
<dbReference type="EMBL" id="KV784354">
    <property type="protein sequence ID" value="OEU21618.1"/>
    <property type="molecule type" value="Genomic_DNA"/>
</dbReference>
<feature type="domain" description="Helicase-associated" evidence="1">
    <location>
        <begin position="217"/>
        <end position="278"/>
    </location>
</feature>
<feature type="domain" description="Helicase-associated" evidence="1">
    <location>
        <begin position="71"/>
        <end position="132"/>
    </location>
</feature>
<dbReference type="Proteomes" id="UP000095751">
    <property type="component" value="Unassembled WGS sequence"/>
</dbReference>
<dbReference type="AlphaFoldDB" id="A0A1E7FTZ1"/>
<proteinExistence type="predicted"/>
<evidence type="ECO:0000313" key="2">
    <source>
        <dbReference type="EMBL" id="OEU21618.1"/>
    </source>
</evidence>
<dbReference type="PANTHER" id="PTHR33418:SF1">
    <property type="entry name" value="HELICASE-ASSOCIATED DOMAIN-CONTAINING PROTEIN"/>
    <property type="match status" value="1"/>
</dbReference>
<dbReference type="Pfam" id="PF03457">
    <property type="entry name" value="HA"/>
    <property type="match status" value="5"/>
</dbReference>
<dbReference type="KEGG" id="fcy:FRACYDRAFT_181025"/>